<organism evidence="2 3">
    <name type="scientific">Enterobacter cancerogenus</name>
    <dbReference type="NCBI Taxonomy" id="69218"/>
    <lineage>
        <taxon>Bacteria</taxon>
        <taxon>Pseudomonadati</taxon>
        <taxon>Pseudomonadota</taxon>
        <taxon>Gammaproteobacteria</taxon>
        <taxon>Enterobacterales</taxon>
        <taxon>Enterobacteriaceae</taxon>
        <taxon>Enterobacter</taxon>
        <taxon>Enterobacter cloacae complex</taxon>
    </lineage>
</organism>
<feature type="transmembrane region" description="Helical" evidence="1">
    <location>
        <begin position="37"/>
        <end position="53"/>
    </location>
</feature>
<keyword evidence="1" id="KW-0472">Membrane</keyword>
<evidence type="ECO:0000256" key="1">
    <source>
        <dbReference type="SAM" id="Phobius"/>
    </source>
</evidence>
<feature type="transmembrane region" description="Helical" evidence="1">
    <location>
        <begin position="65"/>
        <end position="82"/>
    </location>
</feature>
<name>A0A484Z8H3_9ENTR</name>
<feature type="transmembrane region" description="Helical" evidence="1">
    <location>
        <begin position="162"/>
        <end position="182"/>
    </location>
</feature>
<accession>A0A484Z8H3</accession>
<gene>
    <name evidence="2" type="ORF">NCTC12126_06009</name>
</gene>
<keyword evidence="1" id="KW-1133">Transmembrane helix</keyword>
<dbReference type="EMBL" id="CAADIW010000076">
    <property type="protein sequence ID" value="VFS44697.1"/>
    <property type="molecule type" value="Genomic_DNA"/>
</dbReference>
<feature type="transmembrane region" description="Helical" evidence="1">
    <location>
        <begin position="12"/>
        <end position="31"/>
    </location>
</feature>
<reference evidence="2 3" key="1">
    <citation type="submission" date="2019-03" db="EMBL/GenBank/DDBJ databases">
        <authorList>
            <consortium name="Pathogen Informatics"/>
        </authorList>
    </citation>
    <scope>NUCLEOTIDE SEQUENCE [LARGE SCALE GENOMIC DNA]</scope>
    <source>
        <strain evidence="2 3">NCTC12126</strain>
    </source>
</reference>
<protein>
    <submittedName>
        <fullName evidence="2">Uncharacterized protein</fullName>
    </submittedName>
</protein>
<sequence length="183" mass="20330">MKTKSSFWTNNLFFLILAILLCITGCSIVRYTSLNTAWLFLLAGLSIGFLSILESTRLDRRMKGISLIFVGIFLSIGIPDLFNHSYADIMTDDFRNSMEIFKNLAILACAGAGGGILANHAENIPAVDVLPRDKDEHSALVLKHILGLKTDVTKQRNRLNEIRFFLGLITFMLAGVLVVLILK</sequence>
<proteinExistence type="predicted"/>
<dbReference type="Proteomes" id="UP000351155">
    <property type="component" value="Unassembled WGS sequence"/>
</dbReference>
<evidence type="ECO:0000313" key="3">
    <source>
        <dbReference type="Proteomes" id="UP000351155"/>
    </source>
</evidence>
<evidence type="ECO:0000313" key="2">
    <source>
        <dbReference type="EMBL" id="VFS44697.1"/>
    </source>
</evidence>
<keyword evidence="1" id="KW-0812">Transmembrane</keyword>
<dbReference type="AlphaFoldDB" id="A0A484Z8H3"/>